<evidence type="ECO:0000313" key="1">
    <source>
        <dbReference type="EMBL" id="AYD87364.1"/>
    </source>
</evidence>
<organism evidence="1 2">
    <name type="scientific">Microbacterium phage ValentiniPuff</name>
    <dbReference type="NCBI Taxonomy" id="2315705"/>
    <lineage>
        <taxon>Viruses</taxon>
        <taxon>Duplodnaviria</taxon>
        <taxon>Heunggongvirae</taxon>
        <taxon>Uroviricota</taxon>
        <taxon>Caudoviricetes</taxon>
        <taxon>Valentinivirus</taxon>
        <taxon>Valentinivirus valentinipuff</taxon>
    </lineage>
</organism>
<evidence type="ECO:0000313" key="2">
    <source>
        <dbReference type="Proteomes" id="UP000281993"/>
    </source>
</evidence>
<gene>
    <name evidence="1" type="primary">69</name>
    <name evidence="1" type="ORF">SEA_VALENTINIPUFF_69</name>
</gene>
<protein>
    <submittedName>
        <fullName evidence="1">Uncharacterized protein</fullName>
    </submittedName>
</protein>
<proteinExistence type="predicted"/>
<reference evidence="1 2" key="1">
    <citation type="submission" date="2018-08" db="EMBL/GenBank/DDBJ databases">
        <authorList>
            <person name="Preder H."/>
            <person name="Servin-Meza L.A."/>
            <person name="Bonilla J.A."/>
            <person name="Klyczek K."/>
            <person name="Garlena R.A."/>
            <person name="Russell D.A."/>
            <person name="Pope W.H."/>
            <person name="Jacobs-Sera D."/>
            <person name="Hatfull G.F."/>
        </authorList>
    </citation>
    <scope>NUCLEOTIDE SEQUENCE [LARGE SCALE GENOMIC DNA]</scope>
</reference>
<dbReference type="EMBL" id="MH825712">
    <property type="protein sequence ID" value="AYD87364.1"/>
    <property type="molecule type" value="Genomic_DNA"/>
</dbReference>
<name>A0A386KQT1_9CAUD</name>
<keyword evidence="2" id="KW-1185">Reference proteome</keyword>
<accession>A0A386KQT1</accession>
<sequence>MVTIATGLAINSDVQAERTTPDSMRHIFGTLFAQTTAGEPVVGRIPAPSAPLVVTGHASLMQYLVTKGYAVTTRAGKGAYIVGTPIDLVVPAAAAHATLPRIDRIYIVQPDPELTEAGLARIDVVTGTPATTPTVPVLPAGALELSRKLIAPGATNTKDGAAFTDVPALTKLNMGAVLAAMIEDQQNINAGRVNGVKVTSSNTGVAPAGPAIGDVWVDWS</sequence>
<dbReference type="Proteomes" id="UP000281993">
    <property type="component" value="Segment"/>
</dbReference>